<dbReference type="PROSITE" id="PS51365">
    <property type="entry name" value="RENAL_DIPEPTIDASE_2"/>
    <property type="match status" value="1"/>
</dbReference>
<dbReference type="PANTHER" id="PTHR10443">
    <property type="entry name" value="MICROSOMAL DIPEPTIDASE"/>
    <property type="match status" value="1"/>
</dbReference>
<dbReference type="InterPro" id="IPR032466">
    <property type="entry name" value="Metal_Hydrolase"/>
</dbReference>
<organism evidence="1 2">
    <name type="scientific">Rugosimonospora africana</name>
    <dbReference type="NCBI Taxonomy" id="556532"/>
    <lineage>
        <taxon>Bacteria</taxon>
        <taxon>Bacillati</taxon>
        <taxon>Actinomycetota</taxon>
        <taxon>Actinomycetes</taxon>
        <taxon>Micromonosporales</taxon>
        <taxon>Micromonosporaceae</taxon>
        <taxon>Rugosimonospora</taxon>
    </lineage>
</organism>
<dbReference type="EMBL" id="BONZ01000068">
    <property type="protein sequence ID" value="GIH18593.1"/>
    <property type="molecule type" value="Genomic_DNA"/>
</dbReference>
<dbReference type="Proteomes" id="UP000642748">
    <property type="component" value="Unassembled WGS sequence"/>
</dbReference>
<dbReference type="GO" id="GO:0006508">
    <property type="term" value="P:proteolysis"/>
    <property type="evidence" value="ECO:0007669"/>
    <property type="project" value="InterPro"/>
</dbReference>
<evidence type="ECO:0000313" key="1">
    <source>
        <dbReference type="EMBL" id="GIH18593.1"/>
    </source>
</evidence>
<dbReference type="PANTHER" id="PTHR10443:SF12">
    <property type="entry name" value="DIPEPTIDASE"/>
    <property type="match status" value="1"/>
</dbReference>
<dbReference type="Gene3D" id="3.20.20.140">
    <property type="entry name" value="Metal-dependent hydrolases"/>
    <property type="match status" value="1"/>
</dbReference>
<keyword evidence="2" id="KW-1185">Reference proteome</keyword>
<accession>A0A8J3QZ77</accession>
<dbReference type="SUPFAM" id="SSF51556">
    <property type="entry name" value="Metallo-dependent hydrolases"/>
    <property type="match status" value="1"/>
</dbReference>
<dbReference type="AlphaFoldDB" id="A0A8J3QZ77"/>
<gene>
    <name evidence="1" type="ORF">Raf01_67650</name>
</gene>
<reference evidence="1" key="1">
    <citation type="submission" date="2021-01" db="EMBL/GenBank/DDBJ databases">
        <title>Whole genome shotgun sequence of Rugosimonospora africana NBRC 104875.</title>
        <authorList>
            <person name="Komaki H."/>
            <person name="Tamura T."/>
        </authorList>
    </citation>
    <scope>NUCLEOTIDE SEQUENCE</scope>
    <source>
        <strain evidence="1">NBRC 104875</strain>
    </source>
</reference>
<sequence length="405" mass="44563">MRGAHVLDAAAGYRGYRSFDYLEPHRDYKVFELAPEIGRVPGYDLGLSDAQRDRVARLLREHPAISLHEHPKILPADVSQLRDYNRTGRNAFGFEGLARSGLTAVFDNFMNGTGCVTSEHAWKWDDVIYDIGLRLADVAKQDYVVLATTLEQVFEARRNGRLALVAGLEAATMIENELDRIDILYGFGVRQMGVAYSQANQLGSGLSEEHDGGLTHFGRRAVDRMNKLGIAIDISHSGDRTSMDVVEASRVPVFITHAGARSVWNTPRMKPDDVIRACAERGGVIGIEAAPHTTLSPAHPHHSIESVMDHFMYCVNLVGIDHVAFGPDTNFGDHVGLHNSFTQHLAIGRAHGVAEHPRVPYVSGMENPAECFGNIVGWLVAHDYSDDEIAKVVGGNIVRVLGEVW</sequence>
<dbReference type="Pfam" id="PF01244">
    <property type="entry name" value="Peptidase_M19"/>
    <property type="match status" value="1"/>
</dbReference>
<protein>
    <submittedName>
        <fullName evidence="1">Peptidase</fullName>
    </submittedName>
</protein>
<comment type="caution">
    <text evidence="1">The sequence shown here is derived from an EMBL/GenBank/DDBJ whole genome shotgun (WGS) entry which is preliminary data.</text>
</comment>
<dbReference type="InterPro" id="IPR008257">
    <property type="entry name" value="Pept_M19"/>
</dbReference>
<dbReference type="GO" id="GO:0070573">
    <property type="term" value="F:metallodipeptidase activity"/>
    <property type="evidence" value="ECO:0007669"/>
    <property type="project" value="InterPro"/>
</dbReference>
<evidence type="ECO:0000313" key="2">
    <source>
        <dbReference type="Proteomes" id="UP000642748"/>
    </source>
</evidence>
<proteinExistence type="predicted"/>
<name>A0A8J3QZ77_9ACTN</name>